<dbReference type="Proteomes" id="UP000188533">
    <property type="component" value="Unassembled WGS sequence"/>
</dbReference>
<reference evidence="4 5" key="2">
    <citation type="submission" date="2017-02" db="EMBL/GenBank/DDBJ databases">
        <title>A genome survey and senescence transcriptome analysis in Lentinula edodes.</title>
        <authorList>
            <person name="Sakamoto Y."/>
            <person name="Nakade K."/>
            <person name="Sato S."/>
            <person name="Yoshida Y."/>
            <person name="Miyazaki K."/>
            <person name="Natsume S."/>
            <person name="Konno N."/>
        </authorList>
    </citation>
    <scope>NUCLEOTIDE SEQUENCE [LARGE SCALE GENOMIC DNA]</scope>
    <source>
        <strain evidence="4 5">NBRC 111202</strain>
    </source>
</reference>
<dbReference type="CDD" id="cd00332">
    <property type="entry name" value="PAL-HAL"/>
    <property type="match status" value="1"/>
</dbReference>
<dbReference type="SUPFAM" id="SSF48371">
    <property type="entry name" value="ARM repeat"/>
    <property type="match status" value="1"/>
</dbReference>
<protein>
    <submittedName>
        <fullName evidence="4">ARM repeat-containing protein</fullName>
    </submittedName>
</protein>
<dbReference type="PANTHER" id="PTHR10362">
    <property type="entry name" value="HISTIDINE AMMONIA-LYASE"/>
    <property type="match status" value="1"/>
</dbReference>
<evidence type="ECO:0000256" key="2">
    <source>
        <dbReference type="RuleBase" id="RU003954"/>
    </source>
</evidence>
<dbReference type="InterPro" id="IPR001106">
    <property type="entry name" value="Aromatic_Lyase"/>
</dbReference>
<dbReference type="InterPro" id="IPR023144">
    <property type="entry name" value="Phe_NH3-lyase_shielding_dom_sf"/>
</dbReference>
<dbReference type="EMBL" id="BDGU01000136">
    <property type="protein sequence ID" value="GAW03200.1"/>
    <property type="molecule type" value="Genomic_DNA"/>
</dbReference>
<evidence type="ECO:0000256" key="1">
    <source>
        <dbReference type="ARBA" id="ARBA00007238"/>
    </source>
</evidence>
<dbReference type="InterPro" id="IPR005922">
    <property type="entry name" value="Phe_NH3-lyase"/>
</dbReference>
<proteinExistence type="inferred from homology"/>
<evidence type="ECO:0000256" key="3">
    <source>
        <dbReference type="SAM" id="MobiDB-lite"/>
    </source>
</evidence>
<dbReference type="Gene3D" id="1.10.274.20">
    <property type="entry name" value="Phenylalanine ammonia-lyase 1, domain 3"/>
    <property type="match status" value="1"/>
</dbReference>
<evidence type="ECO:0000313" key="5">
    <source>
        <dbReference type="Proteomes" id="UP000188533"/>
    </source>
</evidence>
<dbReference type="STRING" id="5353.A0A1Q3E7I3"/>
<dbReference type="GO" id="GO:0016841">
    <property type="term" value="F:ammonia-lyase activity"/>
    <property type="evidence" value="ECO:0007669"/>
    <property type="project" value="InterPro"/>
</dbReference>
<feature type="region of interest" description="Disordered" evidence="3">
    <location>
        <begin position="960"/>
        <end position="980"/>
    </location>
</feature>
<gene>
    <name evidence="4" type="ORF">LENED_004904</name>
</gene>
<dbReference type="NCBIfam" id="TIGR01226">
    <property type="entry name" value="phe_am_lyase"/>
    <property type="match status" value="1"/>
</dbReference>
<dbReference type="Gene3D" id="1.20.200.10">
    <property type="entry name" value="Fumarase/aspartase (Central domain)"/>
    <property type="match status" value="1"/>
</dbReference>
<dbReference type="GO" id="GO:0005737">
    <property type="term" value="C:cytoplasm"/>
    <property type="evidence" value="ECO:0007669"/>
    <property type="project" value="InterPro"/>
</dbReference>
<dbReference type="InterPro" id="IPR016024">
    <property type="entry name" value="ARM-type_fold"/>
</dbReference>
<dbReference type="GO" id="GO:0006559">
    <property type="term" value="P:L-phenylalanine catabolic process"/>
    <property type="evidence" value="ECO:0007669"/>
    <property type="project" value="InterPro"/>
</dbReference>
<dbReference type="Pfam" id="PF00221">
    <property type="entry name" value="Lyase_aromatic"/>
    <property type="match status" value="1"/>
</dbReference>
<dbReference type="AlphaFoldDB" id="A0A1Q3E7I3"/>
<accession>A0A1Q3E7I3</accession>
<organism evidence="4 5">
    <name type="scientific">Lentinula edodes</name>
    <name type="common">Shiitake mushroom</name>
    <name type="synonym">Lentinus edodes</name>
    <dbReference type="NCBI Taxonomy" id="5353"/>
    <lineage>
        <taxon>Eukaryota</taxon>
        <taxon>Fungi</taxon>
        <taxon>Dikarya</taxon>
        <taxon>Basidiomycota</taxon>
        <taxon>Agaricomycotina</taxon>
        <taxon>Agaricomycetes</taxon>
        <taxon>Agaricomycetidae</taxon>
        <taxon>Agaricales</taxon>
        <taxon>Marasmiineae</taxon>
        <taxon>Omphalotaceae</taxon>
        <taxon>Lentinula</taxon>
    </lineage>
</organism>
<dbReference type="Gene3D" id="1.10.275.10">
    <property type="entry name" value="Fumarase/aspartase (N-terminal domain)"/>
    <property type="match status" value="1"/>
</dbReference>
<keyword evidence="5" id="KW-1185">Reference proteome</keyword>
<dbReference type="InterPro" id="IPR024083">
    <property type="entry name" value="Fumarase/histidase_N"/>
</dbReference>
<sequence length="1051" mass="116390">MAQSHLNLLASQLTALQAYNNGAQFAIIDGHSLDVPSVVAVSRKNHVPKLEDSDAIKIRVAAAVDVVQNLALEAQSQYGVTTGFGGSATTRTKRTALLQKALLACIQCGILPDFRSKGVKDLTPEDYSLMLPQDWSGTRWNIIESLYTLIEENVAPCAPLRQSISASGDLGPLAYISGVLTGNPDVFAWYGEGEGRKIYDSATLLRKLNLAPIDLIAKEGLALVNGTAASAAVAALAIHDCHILALAAQVLAAYAVEAIKGSQEPFQPFLHDLSRPHKGQIEVAANIRHILKSSKLARIQHEESDPEGQLRQDTYCVRGSPQWIGPLLEDLMLAQDQIDIELNSTTDNPVVDIDSNYIHHGANFMAMSITSASEKMRLSLHHMAKLTYSQLTELLNNHMNKGLPPNLSVNEPSVDYCMKVADVAAASYLSEIAYLANPVSTHVLSAEMHNQAINSLALISARYTVDTIKLVRMIMSTHLYSLVQATDLRAMEFNFRSLLFEALRSETMSQFGHISSIAVDDDDFFQGLIHPLVVLLNASTWEDSGYRFEGVFRKLSGYLQKQLKPRIHADKDINLSAIEEWQEIMSGRAREAFVLSRDTYVPSAGSKGHDMLGRTKALYKFVRGELDVQLHWGDPEKDKREIGTEISKIFRAFENDSIAPILLDVTSFQVDSAVSKQLVDKIYEKRKAAALELEKQIRECHQQGDDRRISLIIDQLVDMFSNPNNALHVRNGGLIGLAGTAIALGVDVAPYMDKFVYPVLDCFVDPENRIRYFSAECLYNIAKVSKGEVLIYFNEIFDALSKLAADSELSVKNGAELLDRLLKDIVAESASVYIPIHAESEKPYNESQGVLVPHPVDPYSAKKAFSLAHFIPLLRERIYVVSPFTRSYLVSWITVLDSVPELELISYLPEFLEGLLKYLSDPTEDVRVATEVLLADFLREIRDVTVVRRRSEKLAKSTHTVGDTESIVPSEGGQTEHSITDSPERAVFLADHDDAQYPDSEYKEDRASDFDVRDAGSWVPGQGVKIDFPSIVEILIEQLDGEPIHCFKVVS</sequence>
<dbReference type="SUPFAM" id="SSF48557">
    <property type="entry name" value="L-aspartase-like"/>
    <property type="match status" value="1"/>
</dbReference>
<comment type="caution">
    <text evidence="4">The sequence shown here is derived from an EMBL/GenBank/DDBJ whole genome shotgun (WGS) entry which is preliminary data.</text>
</comment>
<reference evidence="4 5" key="1">
    <citation type="submission" date="2016-08" db="EMBL/GenBank/DDBJ databases">
        <authorList>
            <consortium name="Lentinula edodes genome sequencing consortium"/>
            <person name="Sakamoto Y."/>
            <person name="Nakade K."/>
            <person name="Sato S."/>
            <person name="Yoshida Y."/>
            <person name="Miyazaki K."/>
            <person name="Natsume S."/>
            <person name="Konno N."/>
        </authorList>
    </citation>
    <scope>NUCLEOTIDE SEQUENCE [LARGE SCALE GENOMIC DNA]</scope>
    <source>
        <strain evidence="4 5">NBRC 111202</strain>
    </source>
</reference>
<dbReference type="Pfam" id="PF12755">
    <property type="entry name" value="Vac14_Fab1_bd"/>
    <property type="match status" value="1"/>
</dbReference>
<evidence type="ECO:0000313" key="4">
    <source>
        <dbReference type="EMBL" id="GAW03200.1"/>
    </source>
</evidence>
<comment type="similarity">
    <text evidence="1 2">Belongs to the PAL/histidase family.</text>
</comment>
<dbReference type="InterPro" id="IPR011989">
    <property type="entry name" value="ARM-like"/>
</dbReference>
<keyword evidence="2" id="KW-0456">Lyase</keyword>
<dbReference type="Gene3D" id="1.25.10.10">
    <property type="entry name" value="Leucine-rich Repeat Variant"/>
    <property type="match status" value="1"/>
</dbReference>
<dbReference type="InterPro" id="IPR008948">
    <property type="entry name" value="L-Aspartase-like"/>
</dbReference>
<name>A0A1Q3E7I3_LENED</name>